<keyword evidence="2" id="KW-1185">Reference proteome</keyword>
<name>A0AAW9QYZ9_9CHRO</name>
<evidence type="ECO:0000313" key="1">
    <source>
        <dbReference type="EMBL" id="MEG3438983.1"/>
    </source>
</evidence>
<protein>
    <submittedName>
        <fullName evidence="1">Uncharacterized protein</fullName>
    </submittedName>
</protein>
<dbReference type="AlphaFoldDB" id="A0AAW9QYZ9"/>
<dbReference type="RefSeq" id="WP_332866467.1">
    <property type="nucleotide sequence ID" value="NZ_JBAFSM010000038.1"/>
</dbReference>
<gene>
    <name evidence="1" type="ORF">V0288_17795</name>
</gene>
<proteinExistence type="predicted"/>
<organism evidence="1 2">
    <name type="scientific">Pannus brasiliensis CCIBt3594</name>
    <dbReference type="NCBI Taxonomy" id="1427578"/>
    <lineage>
        <taxon>Bacteria</taxon>
        <taxon>Bacillati</taxon>
        <taxon>Cyanobacteriota</taxon>
        <taxon>Cyanophyceae</taxon>
        <taxon>Oscillatoriophycideae</taxon>
        <taxon>Chroococcales</taxon>
        <taxon>Microcystaceae</taxon>
        <taxon>Pannus</taxon>
    </lineage>
</organism>
<evidence type="ECO:0000313" key="2">
    <source>
        <dbReference type="Proteomes" id="UP001328733"/>
    </source>
</evidence>
<sequence length="57" mass="6505">MCQRSIIPRRSTVDLHAEFKNCRVVRESGVRSQESGGRMQNILAKNLTKNLVCLVNF</sequence>
<dbReference type="Proteomes" id="UP001328733">
    <property type="component" value="Unassembled WGS sequence"/>
</dbReference>
<accession>A0AAW9QYZ9</accession>
<comment type="caution">
    <text evidence="1">The sequence shown here is derived from an EMBL/GenBank/DDBJ whole genome shotgun (WGS) entry which is preliminary data.</text>
</comment>
<reference evidence="1 2" key="1">
    <citation type="submission" date="2024-01" db="EMBL/GenBank/DDBJ databases">
        <title>Genomic insights into the taxonomy and metabolism of the cyanobacterium Pannus brasiliensis CCIBt3594.</title>
        <authorList>
            <person name="Machado M."/>
            <person name="Botero N.B."/>
            <person name="Andreote A.P.D."/>
            <person name="Feitosa A.M.T."/>
            <person name="Popin R."/>
            <person name="Sivonen K."/>
            <person name="Fiore M.F."/>
        </authorList>
    </citation>
    <scope>NUCLEOTIDE SEQUENCE [LARGE SCALE GENOMIC DNA]</scope>
    <source>
        <strain evidence="1 2">CCIBt3594</strain>
    </source>
</reference>
<dbReference type="EMBL" id="JBAFSM010000038">
    <property type="protein sequence ID" value="MEG3438983.1"/>
    <property type="molecule type" value="Genomic_DNA"/>
</dbReference>